<dbReference type="InParanoid" id="D8RKZ3"/>
<evidence type="ECO:0000313" key="2">
    <source>
        <dbReference type="Proteomes" id="UP000001514"/>
    </source>
</evidence>
<gene>
    <name evidence="1" type="ORF">SELMODRAFT_441604</name>
</gene>
<dbReference type="AlphaFoldDB" id="D8RKZ3"/>
<organism evidence="2">
    <name type="scientific">Selaginella moellendorffii</name>
    <name type="common">Spikemoss</name>
    <dbReference type="NCBI Taxonomy" id="88036"/>
    <lineage>
        <taxon>Eukaryota</taxon>
        <taxon>Viridiplantae</taxon>
        <taxon>Streptophyta</taxon>
        <taxon>Embryophyta</taxon>
        <taxon>Tracheophyta</taxon>
        <taxon>Lycopodiopsida</taxon>
        <taxon>Selaginellales</taxon>
        <taxon>Selaginellaceae</taxon>
        <taxon>Selaginella</taxon>
    </lineage>
</organism>
<evidence type="ECO:0000313" key="1">
    <source>
        <dbReference type="EMBL" id="EFJ27535.1"/>
    </source>
</evidence>
<dbReference type="Gramene" id="EFJ27535">
    <property type="protein sequence ID" value="EFJ27535"/>
    <property type="gene ID" value="SELMODRAFT_441604"/>
</dbReference>
<accession>D8RKZ3</accession>
<name>D8RKZ3_SELML</name>
<dbReference type="EMBL" id="GL377582">
    <property type="protein sequence ID" value="EFJ27535.1"/>
    <property type="molecule type" value="Genomic_DNA"/>
</dbReference>
<proteinExistence type="predicted"/>
<reference evidence="1 2" key="1">
    <citation type="journal article" date="2011" name="Science">
        <title>The Selaginella genome identifies genetic changes associated with the evolution of vascular plants.</title>
        <authorList>
            <person name="Banks J.A."/>
            <person name="Nishiyama T."/>
            <person name="Hasebe M."/>
            <person name="Bowman J.L."/>
            <person name="Gribskov M."/>
            <person name="dePamphilis C."/>
            <person name="Albert V.A."/>
            <person name="Aono N."/>
            <person name="Aoyama T."/>
            <person name="Ambrose B.A."/>
            <person name="Ashton N.W."/>
            <person name="Axtell M.J."/>
            <person name="Barker E."/>
            <person name="Barker M.S."/>
            <person name="Bennetzen J.L."/>
            <person name="Bonawitz N.D."/>
            <person name="Chapple C."/>
            <person name="Cheng C."/>
            <person name="Correa L.G."/>
            <person name="Dacre M."/>
            <person name="DeBarry J."/>
            <person name="Dreyer I."/>
            <person name="Elias M."/>
            <person name="Engstrom E.M."/>
            <person name="Estelle M."/>
            <person name="Feng L."/>
            <person name="Finet C."/>
            <person name="Floyd S.K."/>
            <person name="Frommer W.B."/>
            <person name="Fujita T."/>
            <person name="Gramzow L."/>
            <person name="Gutensohn M."/>
            <person name="Harholt J."/>
            <person name="Hattori M."/>
            <person name="Heyl A."/>
            <person name="Hirai T."/>
            <person name="Hiwatashi Y."/>
            <person name="Ishikawa M."/>
            <person name="Iwata M."/>
            <person name="Karol K.G."/>
            <person name="Koehler B."/>
            <person name="Kolukisaoglu U."/>
            <person name="Kubo M."/>
            <person name="Kurata T."/>
            <person name="Lalonde S."/>
            <person name="Li K."/>
            <person name="Li Y."/>
            <person name="Litt A."/>
            <person name="Lyons E."/>
            <person name="Manning G."/>
            <person name="Maruyama T."/>
            <person name="Michael T.P."/>
            <person name="Mikami K."/>
            <person name="Miyazaki S."/>
            <person name="Morinaga S."/>
            <person name="Murata T."/>
            <person name="Mueller-Roeber B."/>
            <person name="Nelson D.R."/>
            <person name="Obara M."/>
            <person name="Oguri Y."/>
            <person name="Olmstead R.G."/>
            <person name="Onodera N."/>
            <person name="Petersen B.L."/>
            <person name="Pils B."/>
            <person name="Prigge M."/>
            <person name="Rensing S.A."/>
            <person name="Riano-Pachon D.M."/>
            <person name="Roberts A.W."/>
            <person name="Sato Y."/>
            <person name="Scheller H.V."/>
            <person name="Schulz B."/>
            <person name="Schulz C."/>
            <person name="Shakirov E.V."/>
            <person name="Shibagaki N."/>
            <person name="Shinohara N."/>
            <person name="Shippen D.E."/>
            <person name="Soerensen I."/>
            <person name="Sotooka R."/>
            <person name="Sugimoto N."/>
            <person name="Sugita M."/>
            <person name="Sumikawa N."/>
            <person name="Tanurdzic M."/>
            <person name="Theissen G."/>
            <person name="Ulvskov P."/>
            <person name="Wakazuki S."/>
            <person name="Weng J.K."/>
            <person name="Willats W.W."/>
            <person name="Wipf D."/>
            <person name="Wolf P.G."/>
            <person name="Yang L."/>
            <person name="Zimmer A.D."/>
            <person name="Zhu Q."/>
            <person name="Mitros T."/>
            <person name="Hellsten U."/>
            <person name="Loque D."/>
            <person name="Otillar R."/>
            <person name="Salamov A."/>
            <person name="Schmutz J."/>
            <person name="Shapiro H."/>
            <person name="Lindquist E."/>
            <person name="Lucas S."/>
            <person name="Rokhsar D."/>
            <person name="Grigoriev I.V."/>
        </authorList>
    </citation>
    <scope>NUCLEOTIDE SEQUENCE [LARGE SCALE GENOMIC DNA]</scope>
</reference>
<keyword evidence="2" id="KW-1185">Reference proteome</keyword>
<dbReference type="Proteomes" id="UP000001514">
    <property type="component" value="Unassembled WGS sequence"/>
</dbReference>
<protein>
    <submittedName>
        <fullName evidence="1">Uncharacterized protein</fullName>
    </submittedName>
</protein>
<dbReference type="HOGENOM" id="CLU_1032081_0_0_1"/>
<dbReference type="KEGG" id="smo:SELMODRAFT_441604"/>
<sequence>MSITLGFKSLLKSSFHYLDALSISKASGNKQLVAAIANKLGYDVYNLNTGLVAQGTTDGNLGGCVHGIGEDGGCFGHERWTVGSGREDLRIHADESKPDTVFPGCQPDRFLRGHGFQMLKRTLKLHLGVEDHRLLGEIKGLMMDREKESNVGELLALVLGTNSGSNSDVVLEKVAAHLKSKKTSLAFPPLLFTPNTSGAPAAQASTPFMRTIFGRGGARPFLAERRRRFWAEEQALPLRRRRLAHPLGRRRREVELQQARPRWRPFLAFQ</sequence>